<dbReference type="EMBL" id="SDEE01001087">
    <property type="protein sequence ID" value="RXW12883.1"/>
    <property type="molecule type" value="Genomic_DNA"/>
</dbReference>
<feature type="region of interest" description="Disordered" evidence="1">
    <location>
        <begin position="1"/>
        <end position="27"/>
    </location>
</feature>
<dbReference type="OrthoDB" id="3184970at2759"/>
<name>A0A4Q2D144_9AGAR</name>
<reference evidence="2 3" key="1">
    <citation type="submission" date="2019-01" db="EMBL/GenBank/DDBJ databases">
        <title>Draft genome sequence of Psathyrella aberdarensis IHI B618.</title>
        <authorList>
            <person name="Buettner E."/>
            <person name="Kellner H."/>
        </authorList>
    </citation>
    <scope>NUCLEOTIDE SEQUENCE [LARGE SCALE GENOMIC DNA]</scope>
    <source>
        <strain evidence="2 3">IHI B618</strain>
    </source>
</reference>
<feature type="compositionally biased region" description="Basic and acidic residues" evidence="1">
    <location>
        <begin position="7"/>
        <end position="19"/>
    </location>
</feature>
<keyword evidence="3" id="KW-1185">Reference proteome</keyword>
<dbReference type="AlphaFoldDB" id="A0A4Q2D144"/>
<gene>
    <name evidence="2" type="ORF">EST38_g12973</name>
</gene>
<dbReference type="STRING" id="2316362.A0A4Q2D144"/>
<protein>
    <recommendedName>
        <fullName evidence="4">BTB domain-containing protein</fullName>
    </recommendedName>
</protein>
<dbReference type="Gene3D" id="3.30.710.10">
    <property type="entry name" value="Potassium Channel Kv1.1, Chain A"/>
    <property type="match status" value="2"/>
</dbReference>
<evidence type="ECO:0000313" key="3">
    <source>
        <dbReference type="Proteomes" id="UP000290288"/>
    </source>
</evidence>
<dbReference type="Proteomes" id="UP000290288">
    <property type="component" value="Unassembled WGS sequence"/>
</dbReference>
<sequence length="438" mass="49126">MNADNIPKQHDGSEVKETASDELGGRCPAGPECQLEVDIILRSSDGYLIGAHRSNLDQYSDGFPDVNAQMDATQPVDLVEDADTLKILMRFMHKQRYPKVSWLETRQIFALAEAAEKYLVYSAISACHDYIEGHVKQNPIESLCYAAKFNYPQIADTAAIHSLTELVGEICQLPVDIILKSSDNVLIGAHKANLEQWSEGFPRAEAVVDSDDPVELPENAETLKLLMAFMHNHQFPDVSDLPGYRLFDLATAAEKYEVKAAKAGCNGHILWQAPKFPVRSLLFAVRFDYPKIADAAAPHTLTETLSRMKMGLELDDRAIYTWLSYKAAYLEVLDIILSEPSLPRPWGKKKSKSRVDCGWWKRYYQATLAELPRTPTQFLKQVVLKEFSPTIYDKHQRELNSCLFASPPCQCLERASEWKKGVKSALAGVPTFSSLIGK</sequence>
<evidence type="ECO:0000256" key="1">
    <source>
        <dbReference type="SAM" id="MobiDB-lite"/>
    </source>
</evidence>
<accession>A0A4Q2D144</accession>
<dbReference type="InterPro" id="IPR011333">
    <property type="entry name" value="SKP1/BTB/POZ_sf"/>
</dbReference>
<comment type="caution">
    <text evidence="2">The sequence shown here is derived from an EMBL/GenBank/DDBJ whole genome shotgun (WGS) entry which is preliminary data.</text>
</comment>
<proteinExistence type="predicted"/>
<evidence type="ECO:0008006" key="4">
    <source>
        <dbReference type="Google" id="ProtNLM"/>
    </source>
</evidence>
<organism evidence="2 3">
    <name type="scientific">Candolleomyces aberdarensis</name>
    <dbReference type="NCBI Taxonomy" id="2316362"/>
    <lineage>
        <taxon>Eukaryota</taxon>
        <taxon>Fungi</taxon>
        <taxon>Dikarya</taxon>
        <taxon>Basidiomycota</taxon>
        <taxon>Agaricomycotina</taxon>
        <taxon>Agaricomycetes</taxon>
        <taxon>Agaricomycetidae</taxon>
        <taxon>Agaricales</taxon>
        <taxon>Agaricineae</taxon>
        <taxon>Psathyrellaceae</taxon>
        <taxon>Candolleomyces</taxon>
    </lineage>
</organism>
<evidence type="ECO:0000313" key="2">
    <source>
        <dbReference type="EMBL" id="RXW12883.1"/>
    </source>
</evidence>